<organism evidence="4 5">
    <name type="scientific">Fusarium kuroshium</name>
    <dbReference type="NCBI Taxonomy" id="2010991"/>
    <lineage>
        <taxon>Eukaryota</taxon>
        <taxon>Fungi</taxon>
        <taxon>Dikarya</taxon>
        <taxon>Ascomycota</taxon>
        <taxon>Pezizomycotina</taxon>
        <taxon>Sordariomycetes</taxon>
        <taxon>Hypocreomycetidae</taxon>
        <taxon>Hypocreales</taxon>
        <taxon>Nectriaceae</taxon>
        <taxon>Fusarium</taxon>
        <taxon>Fusarium solani species complex</taxon>
    </lineage>
</organism>
<gene>
    <name evidence="4" type="ORF">CDV36_007366</name>
</gene>
<dbReference type="SMART" id="SM00822">
    <property type="entry name" value="PKS_KR"/>
    <property type="match status" value="1"/>
</dbReference>
<name>A0A3M2S606_9HYPO</name>
<dbReference type="PRINTS" id="PR00081">
    <property type="entry name" value="GDHRDH"/>
</dbReference>
<sequence length="311" mass="33898">MSNNQEPVGYRTFDITKTSHKTSYLAIFPSKPSLSQTGKTVLITGGSGGIGFAIARAFGEAGAEKVIIVGRDETKAGLAAEQLNEQNQGSGTAFEGRACQLADSESIDKLWDNLEADGIKIDVIVLNAAMTGQFGPIESLGWKKVWQEFEVNVRSYHQFCERLHQNAKSQGGKRYIVSVSTSAIHDFPAASYAPSYSLTKNSATLLLQQIAREWKASDIQIVSFHPGALLTPGAMSLGLDDTSLPWDDISLPASVAVWAASEEAAFLHGRFIWARWDVEELASGEIRERLENDEKFLRIGIHGLGEPKEIV</sequence>
<dbReference type="EMBL" id="NKUJ01000120">
    <property type="protein sequence ID" value="RMJ12974.1"/>
    <property type="molecule type" value="Genomic_DNA"/>
</dbReference>
<reference evidence="4 5" key="1">
    <citation type="submission" date="2017-06" db="EMBL/GenBank/DDBJ databases">
        <title>Comparative genomic analysis of Ambrosia Fusariam Clade fungi.</title>
        <authorList>
            <person name="Stajich J.E."/>
            <person name="Carrillo J."/>
            <person name="Kijimoto T."/>
            <person name="Eskalen A."/>
            <person name="O'Donnell K."/>
            <person name="Kasson M."/>
        </authorList>
    </citation>
    <scope>NUCLEOTIDE SEQUENCE [LARGE SCALE GENOMIC DNA]</scope>
    <source>
        <strain evidence="4">UCR3666</strain>
    </source>
</reference>
<dbReference type="PANTHER" id="PTHR42760:SF122">
    <property type="entry name" value="NAD(P)-BINDING PROTEIN"/>
    <property type="match status" value="1"/>
</dbReference>
<dbReference type="InterPro" id="IPR002347">
    <property type="entry name" value="SDR_fam"/>
</dbReference>
<dbReference type="Pfam" id="PF00106">
    <property type="entry name" value="adh_short"/>
    <property type="match status" value="1"/>
</dbReference>
<dbReference type="InterPro" id="IPR057326">
    <property type="entry name" value="KR_dom"/>
</dbReference>
<dbReference type="InterPro" id="IPR036291">
    <property type="entry name" value="NAD(P)-bd_dom_sf"/>
</dbReference>
<comment type="similarity">
    <text evidence="1">Belongs to the short-chain dehydrogenases/reductases (SDR) family.</text>
</comment>
<comment type="caution">
    <text evidence="4">The sequence shown here is derived from an EMBL/GenBank/DDBJ whole genome shotgun (WGS) entry which is preliminary data.</text>
</comment>
<evidence type="ECO:0000256" key="2">
    <source>
        <dbReference type="ARBA" id="ARBA00023002"/>
    </source>
</evidence>
<dbReference type="Gene3D" id="3.40.50.720">
    <property type="entry name" value="NAD(P)-binding Rossmann-like Domain"/>
    <property type="match status" value="1"/>
</dbReference>
<dbReference type="STRING" id="2010991.A0A3M2S606"/>
<evidence type="ECO:0000256" key="1">
    <source>
        <dbReference type="ARBA" id="ARBA00006484"/>
    </source>
</evidence>
<dbReference type="PANTHER" id="PTHR42760">
    <property type="entry name" value="SHORT-CHAIN DEHYDROGENASES/REDUCTASES FAMILY MEMBER"/>
    <property type="match status" value="1"/>
</dbReference>
<keyword evidence="2" id="KW-0560">Oxidoreductase</keyword>
<dbReference type="SUPFAM" id="SSF51735">
    <property type="entry name" value="NAD(P)-binding Rossmann-fold domains"/>
    <property type="match status" value="1"/>
</dbReference>
<protein>
    <recommendedName>
        <fullName evidence="3">Ketoreductase domain-containing protein</fullName>
    </recommendedName>
</protein>
<dbReference type="OrthoDB" id="1933717at2759"/>
<accession>A0A3M2S606</accession>
<evidence type="ECO:0000313" key="4">
    <source>
        <dbReference type="EMBL" id="RMJ12974.1"/>
    </source>
</evidence>
<dbReference type="GO" id="GO:0048038">
    <property type="term" value="F:quinone binding"/>
    <property type="evidence" value="ECO:0007669"/>
    <property type="project" value="TreeGrafter"/>
</dbReference>
<keyword evidence="5" id="KW-1185">Reference proteome</keyword>
<proteinExistence type="inferred from homology"/>
<evidence type="ECO:0000313" key="5">
    <source>
        <dbReference type="Proteomes" id="UP000277212"/>
    </source>
</evidence>
<dbReference type="AlphaFoldDB" id="A0A3M2S606"/>
<dbReference type="GO" id="GO:0016616">
    <property type="term" value="F:oxidoreductase activity, acting on the CH-OH group of donors, NAD or NADP as acceptor"/>
    <property type="evidence" value="ECO:0007669"/>
    <property type="project" value="UniProtKB-ARBA"/>
</dbReference>
<dbReference type="GO" id="GO:0006633">
    <property type="term" value="P:fatty acid biosynthetic process"/>
    <property type="evidence" value="ECO:0007669"/>
    <property type="project" value="TreeGrafter"/>
</dbReference>
<evidence type="ECO:0000259" key="3">
    <source>
        <dbReference type="SMART" id="SM00822"/>
    </source>
</evidence>
<feature type="domain" description="Ketoreductase" evidence="3">
    <location>
        <begin position="39"/>
        <end position="217"/>
    </location>
</feature>
<dbReference type="CDD" id="cd05233">
    <property type="entry name" value="SDR_c"/>
    <property type="match status" value="1"/>
</dbReference>
<dbReference type="Proteomes" id="UP000277212">
    <property type="component" value="Unassembled WGS sequence"/>
</dbReference>